<dbReference type="EMBL" id="VIWY01000004">
    <property type="protein sequence ID" value="TWG14030.1"/>
    <property type="molecule type" value="Genomic_DNA"/>
</dbReference>
<comment type="caution">
    <text evidence="1">The sequence shown here is derived from an EMBL/GenBank/DDBJ whole genome shotgun (WGS) entry which is preliminary data.</text>
</comment>
<gene>
    <name evidence="1" type="ORF">FHX34_104324</name>
</gene>
<dbReference type="RefSeq" id="WP_164465815.1">
    <property type="nucleotide sequence ID" value="NZ_BOMX01000161.1"/>
</dbReference>
<evidence type="ECO:0000313" key="2">
    <source>
        <dbReference type="Proteomes" id="UP000320239"/>
    </source>
</evidence>
<keyword evidence="2" id="KW-1185">Reference proteome</keyword>
<organism evidence="1 2">
    <name type="scientific">Actinoplanes teichomyceticus</name>
    <dbReference type="NCBI Taxonomy" id="1867"/>
    <lineage>
        <taxon>Bacteria</taxon>
        <taxon>Bacillati</taxon>
        <taxon>Actinomycetota</taxon>
        <taxon>Actinomycetes</taxon>
        <taxon>Micromonosporales</taxon>
        <taxon>Micromonosporaceae</taxon>
        <taxon>Actinoplanes</taxon>
    </lineage>
</organism>
<dbReference type="AlphaFoldDB" id="A0A561VR04"/>
<name>A0A561VR04_ACTTI</name>
<dbReference type="Proteomes" id="UP000320239">
    <property type="component" value="Unassembled WGS sequence"/>
</dbReference>
<sequence>MAVHFDFTSVSLARLKTRWQSESSTSGNVSFTRVRSSVAAAQSGRQVLAMRVAVA</sequence>
<accession>A0A561VR04</accession>
<reference evidence="1 2" key="1">
    <citation type="submission" date="2019-06" db="EMBL/GenBank/DDBJ databases">
        <title>Sequencing the genomes of 1000 actinobacteria strains.</title>
        <authorList>
            <person name="Klenk H.-P."/>
        </authorList>
    </citation>
    <scope>NUCLEOTIDE SEQUENCE [LARGE SCALE GENOMIC DNA]</scope>
    <source>
        <strain evidence="1 2">DSM 43866</strain>
    </source>
</reference>
<proteinExistence type="predicted"/>
<evidence type="ECO:0000313" key="1">
    <source>
        <dbReference type="EMBL" id="TWG14030.1"/>
    </source>
</evidence>
<protein>
    <submittedName>
        <fullName evidence="1">Uncharacterized protein</fullName>
    </submittedName>
</protein>